<keyword evidence="2" id="KW-0805">Transcription regulation</keyword>
<evidence type="ECO:0000256" key="1">
    <source>
        <dbReference type="ARBA" id="ARBA00007692"/>
    </source>
</evidence>
<sequence>MSCRRRLSLVLLTNGRALCNLPNSLPVSQITFFAKFFSWKTLTTDAQSFTVSYFISSCGLSPGTALNASRKVKFRSAEQPDSVLTLLRNHGFIDSHICKLSKSRPDLLLADPKNTLLPKLEFFQSIGIQTADLGNIFSSYPTLLKSSLKNQIIPVYNYLKSVIFLDDKQVRQILKAMPRFFSVNLGNKIAPKVSALRELGVPASKMSMLVTYHPGLLLQSCKKFDEAVMDVVEMGFHPTETKFVLVLKMMLGFSKSTLERKREVFRKYGWSENDLREAFRKEPVFMGLSEEKIMSSMDFLVNEMGWKPAAIAKVPRVLSCSVKTRTIPRCLVIKVLISKGLMKKDVSLATFLIRDDKYFLDKFVTKYEEDVPELLDVFSGKMSLAELGCESEEKCGRKLS</sequence>
<protein>
    <recommendedName>
        <fullName evidence="6">Mitochondrial transcription termination factor family protein</fullName>
    </recommendedName>
</protein>
<evidence type="ECO:0000256" key="3">
    <source>
        <dbReference type="ARBA" id="ARBA00022946"/>
    </source>
</evidence>
<comment type="similarity">
    <text evidence="1">Belongs to the mTERF family.</text>
</comment>
<proteinExistence type="inferred from homology"/>
<gene>
    <name evidence="4" type="ORF">RHGRI_035644</name>
</gene>
<evidence type="ECO:0000313" key="4">
    <source>
        <dbReference type="EMBL" id="KAG5514304.1"/>
    </source>
</evidence>
<dbReference type="FunFam" id="1.25.70.10:FF:000001">
    <property type="entry name" value="Mitochondrial transcription termination factor-like"/>
    <property type="match status" value="1"/>
</dbReference>
<dbReference type="InterPro" id="IPR038538">
    <property type="entry name" value="MTERF_sf"/>
</dbReference>
<reference evidence="4 5" key="1">
    <citation type="submission" date="2020-08" db="EMBL/GenBank/DDBJ databases">
        <title>Plant Genome Project.</title>
        <authorList>
            <person name="Zhang R.-G."/>
        </authorList>
    </citation>
    <scope>NUCLEOTIDE SEQUENCE [LARGE SCALE GENOMIC DNA]</scope>
    <source>
        <strain evidence="4">WSP0</strain>
        <tissue evidence="4">Leaf</tissue>
    </source>
</reference>
<dbReference type="SMART" id="SM00733">
    <property type="entry name" value="Mterf"/>
    <property type="match status" value="7"/>
</dbReference>
<keyword evidence="2" id="KW-0804">Transcription</keyword>
<evidence type="ECO:0000313" key="5">
    <source>
        <dbReference type="Proteomes" id="UP000823749"/>
    </source>
</evidence>
<evidence type="ECO:0008006" key="6">
    <source>
        <dbReference type="Google" id="ProtNLM"/>
    </source>
</evidence>
<dbReference type="GO" id="GO:0003676">
    <property type="term" value="F:nucleic acid binding"/>
    <property type="evidence" value="ECO:0007669"/>
    <property type="project" value="InterPro"/>
</dbReference>
<dbReference type="AlphaFoldDB" id="A0AAV6HKU1"/>
<accession>A0AAV6HKU1</accession>
<dbReference type="PANTHER" id="PTHR13068:SF133">
    <property type="entry name" value="MITOCHONDRIAL TRANSCRIPTION TERMINATION FACTOR FAMILY PROTEIN"/>
    <property type="match status" value="1"/>
</dbReference>
<organism evidence="4 5">
    <name type="scientific">Rhododendron griersonianum</name>
    <dbReference type="NCBI Taxonomy" id="479676"/>
    <lineage>
        <taxon>Eukaryota</taxon>
        <taxon>Viridiplantae</taxon>
        <taxon>Streptophyta</taxon>
        <taxon>Embryophyta</taxon>
        <taxon>Tracheophyta</taxon>
        <taxon>Spermatophyta</taxon>
        <taxon>Magnoliopsida</taxon>
        <taxon>eudicotyledons</taxon>
        <taxon>Gunneridae</taxon>
        <taxon>Pentapetalae</taxon>
        <taxon>asterids</taxon>
        <taxon>Ericales</taxon>
        <taxon>Ericaceae</taxon>
        <taxon>Ericoideae</taxon>
        <taxon>Rhodoreae</taxon>
        <taxon>Rhododendron</taxon>
    </lineage>
</organism>
<keyword evidence="3" id="KW-0809">Transit peptide</keyword>
<dbReference type="EMBL" id="JACTNZ010000013">
    <property type="protein sequence ID" value="KAG5514304.1"/>
    <property type="molecule type" value="Genomic_DNA"/>
</dbReference>
<dbReference type="PANTHER" id="PTHR13068">
    <property type="entry name" value="CGI-12 PROTEIN-RELATED"/>
    <property type="match status" value="1"/>
</dbReference>
<keyword evidence="5" id="KW-1185">Reference proteome</keyword>
<dbReference type="Proteomes" id="UP000823749">
    <property type="component" value="Chromosome 13"/>
</dbReference>
<comment type="caution">
    <text evidence="4">The sequence shown here is derived from an EMBL/GenBank/DDBJ whole genome shotgun (WGS) entry which is preliminary data.</text>
</comment>
<keyword evidence="2" id="KW-0806">Transcription termination</keyword>
<dbReference type="GO" id="GO:0006353">
    <property type="term" value="P:DNA-templated transcription termination"/>
    <property type="evidence" value="ECO:0007669"/>
    <property type="project" value="UniProtKB-KW"/>
</dbReference>
<name>A0AAV6HKU1_9ERIC</name>
<dbReference type="Gene3D" id="1.25.70.10">
    <property type="entry name" value="Transcription termination factor 3, mitochondrial"/>
    <property type="match status" value="1"/>
</dbReference>
<evidence type="ECO:0000256" key="2">
    <source>
        <dbReference type="ARBA" id="ARBA00022472"/>
    </source>
</evidence>
<dbReference type="Pfam" id="PF02536">
    <property type="entry name" value="mTERF"/>
    <property type="match status" value="2"/>
</dbReference>
<dbReference type="InterPro" id="IPR003690">
    <property type="entry name" value="MTERF"/>
</dbReference>